<dbReference type="Gene3D" id="3.40.50.720">
    <property type="entry name" value="NAD(P)-binding Rossmann-like Domain"/>
    <property type="match status" value="1"/>
</dbReference>
<evidence type="ECO:0000259" key="1">
    <source>
        <dbReference type="Pfam" id="PF13460"/>
    </source>
</evidence>
<dbReference type="PANTHER" id="PTHR14097">
    <property type="entry name" value="OXIDOREDUCTASE HTATIP2"/>
    <property type="match status" value="1"/>
</dbReference>
<sequence length="215" mass="23990">MNRSALVVGATGLVGNELVNLLLESDEYTSVTILVRRDVNLQHPKLTVKIIDFDQVDEAINEYYDDVFCCLGTTIKKAKTKENFQKVDLAYPLNIAQKAKEQGLGQFLVISSLGANTSSPFFYSRVKGELEKGLIELDLPSLKIFRPSLLVGQRPEVRLGEKSGEIAGKLFRPFLIGPMRKYRSNKGEKVAERMYEAALHPTSTSVTVYESSDLQ</sequence>
<proteinExistence type="predicted"/>
<dbReference type="InterPro" id="IPR016040">
    <property type="entry name" value="NAD(P)-bd_dom"/>
</dbReference>
<dbReference type="Pfam" id="PF13460">
    <property type="entry name" value="NAD_binding_10"/>
    <property type="match status" value="1"/>
</dbReference>
<dbReference type="Proteomes" id="UP001312865">
    <property type="component" value="Unassembled WGS sequence"/>
</dbReference>
<dbReference type="InterPro" id="IPR036291">
    <property type="entry name" value="NAD(P)-bd_dom_sf"/>
</dbReference>
<name>A0ABU8HKI1_9BACI</name>
<gene>
    <name evidence="2" type="ORF">WAK64_21325</name>
</gene>
<evidence type="ECO:0000313" key="2">
    <source>
        <dbReference type="EMBL" id="MEI5909568.1"/>
    </source>
</evidence>
<reference evidence="2 3" key="1">
    <citation type="journal article" date="2018" name="J. Microbiol.">
        <title>Bacillus spongiae sp. nov., isolated from sponge of Jeju Island.</title>
        <authorList>
            <person name="Lee G.E."/>
            <person name="Im W.T."/>
            <person name="Park J.S."/>
        </authorList>
    </citation>
    <scope>NUCLEOTIDE SEQUENCE [LARGE SCALE GENOMIC DNA]</scope>
    <source>
        <strain evidence="2 3">135PIL107-10</strain>
    </source>
</reference>
<keyword evidence="3" id="KW-1185">Reference proteome</keyword>
<accession>A0ABU8HKI1</accession>
<dbReference type="PANTHER" id="PTHR14097:SF7">
    <property type="entry name" value="OXIDOREDUCTASE HTATIP2"/>
    <property type="match status" value="1"/>
</dbReference>
<dbReference type="RefSeq" id="WP_336589012.1">
    <property type="nucleotide sequence ID" value="NZ_JBBAXC010000030.1"/>
</dbReference>
<dbReference type="EMBL" id="JBBAXC010000030">
    <property type="protein sequence ID" value="MEI5909568.1"/>
    <property type="molecule type" value="Genomic_DNA"/>
</dbReference>
<feature type="domain" description="NAD(P)-binding" evidence="1">
    <location>
        <begin position="9"/>
        <end position="125"/>
    </location>
</feature>
<comment type="caution">
    <text evidence="2">The sequence shown here is derived from an EMBL/GenBank/DDBJ whole genome shotgun (WGS) entry which is preliminary data.</text>
</comment>
<evidence type="ECO:0000313" key="3">
    <source>
        <dbReference type="Proteomes" id="UP001312865"/>
    </source>
</evidence>
<organism evidence="2 3">
    <name type="scientific">Bacillus spongiae</name>
    <dbReference type="NCBI Taxonomy" id="2683610"/>
    <lineage>
        <taxon>Bacteria</taxon>
        <taxon>Bacillati</taxon>
        <taxon>Bacillota</taxon>
        <taxon>Bacilli</taxon>
        <taxon>Bacillales</taxon>
        <taxon>Bacillaceae</taxon>
        <taxon>Bacillus</taxon>
    </lineage>
</organism>
<protein>
    <submittedName>
        <fullName evidence="2">NAD(P)H-binding protein</fullName>
    </submittedName>
</protein>
<dbReference type="SUPFAM" id="SSF51735">
    <property type="entry name" value="NAD(P)-binding Rossmann-fold domains"/>
    <property type="match status" value="1"/>
</dbReference>